<dbReference type="STRING" id="1555112.LIP_2264"/>
<dbReference type="SUPFAM" id="SSF47598">
    <property type="entry name" value="Ribbon-helix-helix"/>
    <property type="match status" value="1"/>
</dbReference>
<dbReference type="InterPro" id="IPR010985">
    <property type="entry name" value="Ribbon_hlx_hlx"/>
</dbReference>
<name>A0A0K2SLX6_LIMPI</name>
<evidence type="ECO:0000313" key="2">
    <source>
        <dbReference type="Proteomes" id="UP000065807"/>
    </source>
</evidence>
<dbReference type="OrthoDB" id="48330at2"/>
<dbReference type="RefSeq" id="WP_068137921.1">
    <property type="nucleotide sequence ID" value="NZ_AP014924.1"/>
</dbReference>
<protein>
    <recommendedName>
        <fullName evidence="3">CopG family transcriptional regulator</fullName>
    </recommendedName>
</protein>
<gene>
    <name evidence="1" type="ORF">LIP_2264</name>
</gene>
<sequence>MTDDVTIKIPRPLYRRLQQIVEGTGFRSVTEFIIYVLRDLAASAGGEERPEPPPAAFREEEGLSQEEIEVIRKRLKNLGYLD</sequence>
<accession>A0A0K2SLX6</accession>
<keyword evidence="2" id="KW-1185">Reference proteome</keyword>
<organism evidence="1 2">
    <name type="scientific">Limnochorda pilosa</name>
    <dbReference type="NCBI Taxonomy" id="1555112"/>
    <lineage>
        <taxon>Bacteria</taxon>
        <taxon>Bacillati</taxon>
        <taxon>Bacillota</taxon>
        <taxon>Limnochordia</taxon>
        <taxon>Limnochordales</taxon>
        <taxon>Limnochordaceae</taxon>
        <taxon>Limnochorda</taxon>
    </lineage>
</organism>
<dbReference type="AlphaFoldDB" id="A0A0K2SLX6"/>
<dbReference type="EMBL" id="AP014924">
    <property type="protein sequence ID" value="BAS28105.1"/>
    <property type="molecule type" value="Genomic_DNA"/>
</dbReference>
<dbReference type="GO" id="GO:0006355">
    <property type="term" value="P:regulation of DNA-templated transcription"/>
    <property type="evidence" value="ECO:0007669"/>
    <property type="project" value="InterPro"/>
</dbReference>
<dbReference type="Proteomes" id="UP000065807">
    <property type="component" value="Chromosome"/>
</dbReference>
<proteinExistence type="predicted"/>
<evidence type="ECO:0000313" key="1">
    <source>
        <dbReference type="EMBL" id="BAS28105.1"/>
    </source>
</evidence>
<evidence type="ECO:0008006" key="3">
    <source>
        <dbReference type="Google" id="ProtNLM"/>
    </source>
</evidence>
<reference evidence="2" key="2">
    <citation type="journal article" date="2016" name="Int. J. Syst. Evol. Microbiol.">
        <title>Complete genome sequence and cell structure of Limnochorda pilosa, a Gram-negative spore-former within the phylum Firmicutes.</title>
        <authorList>
            <person name="Watanabe M."/>
            <person name="Kojima H."/>
            <person name="Fukui M."/>
        </authorList>
    </citation>
    <scope>NUCLEOTIDE SEQUENCE [LARGE SCALE GENOMIC DNA]</scope>
    <source>
        <strain evidence="2">HC45</strain>
    </source>
</reference>
<reference evidence="2" key="1">
    <citation type="submission" date="2015-07" db="EMBL/GenBank/DDBJ databases">
        <title>Complete genome sequence and phylogenetic analysis of Limnochorda pilosa.</title>
        <authorList>
            <person name="Watanabe M."/>
            <person name="Kojima H."/>
            <person name="Fukui M."/>
        </authorList>
    </citation>
    <scope>NUCLEOTIDE SEQUENCE [LARGE SCALE GENOMIC DNA]</scope>
    <source>
        <strain evidence="2">HC45</strain>
    </source>
</reference>
<dbReference type="KEGG" id="lpil:LIP_2264"/>